<keyword evidence="16" id="KW-1185">Reference proteome</keyword>
<comment type="cofactor">
    <cofactor evidence="1">
        <name>Mg(2+)</name>
        <dbReference type="ChEBI" id="CHEBI:18420"/>
    </cofactor>
</comment>
<evidence type="ECO:0000256" key="11">
    <source>
        <dbReference type="ARBA" id="ARBA00048138"/>
    </source>
</evidence>
<dbReference type="Pfam" id="PF12710">
    <property type="entry name" value="HAD"/>
    <property type="match status" value="1"/>
</dbReference>
<reference evidence="15 16" key="1">
    <citation type="submission" date="2019-01" db="EMBL/GenBank/DDBJ databases">
        <title>Agromyces.</title>
        <authorList>
            <person name="Li J."/>
        </authorList>
    </citation>
    <scope>NUCLEOTIDE SEQUENCE [LARGE SCALE GENOMIC DNA]</scope>
    <source>
        <strain evidence="15 16">DSM 15934</strain>
    </source>
</reference>
<dbReference type="EMBL" id="SDPN01000014">
    <property type="protein sequence ID" value="RXZ70714.1"/>
    <property type="molecule type" value="Genomic_DNA"/>
</dbReference>
<sequence>MAHLQPAVELPAREVHSRRARLARHGHRFDRLARLRHLGRARRAQRARPVGDRRLRRACRRLHPLRPGAHRGRCHRAAGDPRQGGRGRGGCPHRRRSRRRHRAGLHRHRHGHHGGRQGLQGPGPRVTDGAPGRASGPLVVLDADSTLIREEAIELLAEAAGSLAHVALVTERAMRGELDFAASLRERVATLAGLDVAVLAEARERMTPTPGLGELIAGVHAAGGRIGVVSGGFHELLDPLAERLGLDFCRANRLEVDGGRLTGRVDGPIVDAHGKAAALDEWAAASGIPLRRTVAVGDGANDLLMLERAALGVAFCAKPIVRERAHVAIDRPDLSGVLALLGLRG</sequence>
<evidence type="ECO:0000256" key="10">
    <source>
        <dbReference type="ARBA" id="ARBA00031693"/>
    </source>
</evidence>
<dbReference type="GO" id="GO:0000287">
    <property type="term" value="F:magnesium ion binding"/>
    <property type="evidence" value="ECO:0007669"/>
    <property type="project" value="TreeGrafter"/>
</dbReference>
<feature type="compositionally biased region" description="Basic residues" evidence="14">
    <location>
        <begin position="66"/>
        <end position="76"/>
    </location>
</feature>
<dbReference type="GO" id="GO:0036424">
    <property type="term" value="F:L-phosphoserine phosphatase activity"/>
    <property type="evidence" value="ECO:0007669"/>
    <property type="project" value="InterPro"/>
</dbReference>
<dbReference type="NCBIfam" id="TIGR00338">
    <property type="entry name" value="serB"/>
    <property type="match status" value="1"/>
</dbReference>
<dbReference type="PANTHER" id="PTHR43344:SF2">
    <property type="entry name" value="PHOSPHOSERINE PHOSPHATASE"/>
    <property type="match status" value="1"/>
</dbReference>
<dbReference type="Gene3D" id="3.40.50.1000">
    <property type="entry name" value="HAD superfamily/HAD-like"/>
    <property type="match status" value="1"/>
</dbReference>
<evidence type="ECO:0000256" key="8">
    <source>
        <dbReference type="ARBA" id="ARBA00022842"/>
    </source>
</evidence>
<evidence type="ECO:0000313" key="16">
    <source>
        <dbReference type="Proteomes" id="UP000293865"/>
    </source>
</evidence>
<dbReference type="InterPro" id="IPR036412">
    <property type="entry name" value="HAD-like_sf"/>
</dbReference>
<keyword evidence="7 15" id="KW-0378">Hydrolase</keyword>
<dbReference type="NCBIfam" id="TIGR01488">
    <property type="entry name" value="HAD-SF-IB"/>
    <property type="match status" value="1"/>
</dbReference>
<dbReference type="SFLD" id="SFLDF00029">
    <property type="entry name" value="phosphoserine_phosphatase"/>
    <property type="match status" value="1"/>
</dbReference>
<dbReference type="SFLD" id="SFLDS00003">
    <property type="entry name" value="Haloacid_Dehalogenase"/>
    <property type="match status" value="1"/>
</dbReference>
<evidence type="ECO:0000256" key="14">
    <source>
        <dbReference type="SAM" id="MobiDB-lite"/>
    </source>
</evidence>
<dbReference type="SFLD" id="SFLDG01137">
    <property type="entry name" value="C1.6.1:_Phosphoserine_Phosphat"/>
    <property type="match status" value="1"/>
</dbReference>
<comment type="pathway">
    <text evidence="2">Amino-acid biosynthesis; L-serine biosynthesis; L-serine from 3-phospho-D-glycerate: step 3/3.</text>
</comment>
<feature type="active site" description="Proton donor" evidence="13">
    <location>
        <position position="144"/>
    </location>
</feature>
<dbReference type="GO" id="GO:0005737">
    <property type="term" value="C:cytoplasm"/>
    <property type="evidence" value="ECO:0007669"/>
    <property type="project" value="TreeGrafter"/>
</dbReference>
<feature type="region of interest" description="Disordered" evidence="14">
    <location>
        <begin position="66"/>
        <end position="136"/>
    </location>
</feature>
<evidence type="ECO:0000256" key="4">
    <source>
        <dbReference type="ARBA" id="ARBA00012640"/>
    </source>
</evidence>
<evidence type="ECO:0000256" key="2">
    <source>
        <dbReference type="ARBA" id="ARBA00005135"/>
    </source>
</evidence>
<dbReference type="GO" id="GO:0006564">
    <property type="term" value="P:L-serine biosynthetic process"/>
    <property type="evidence" value="ECO:0007669"/>
    <property type="project" value="UniProtKB-KW"/>
</dbReference>
<evidence type="ECO:0000256" key="3">
    <source>
        <dbReference type="ARBA" id="ARBA00009184"/>
    </source>
</evidence>
<dbReference type="InterPro" id="IPR023214">
    <property type="entry name" value="HAD_sf"/>
</dbReference>
<feature type="active site" description="Nucleophile" evidence="13">
    <location>
        <position position="142"/>
    </location>
</feature>
<organism evidence="15 16">
    <name type="scientific">Agromyces albus</name>
    <dbReference type="NCBI Taxonomy" id="205332"/>
    <lineage>
        <taxon>Bacteria</taxon>
        <taxon>Bacillati</taxon>
        <taxon>Actinomycetota</taxon>
        <taxon>Actinomycetes</taxon>
        <taxon>Micrococcales</taxon>
        <taxon>Microbacteriaceae</taxon>
        <taxon>Agromyces</taxon>
    </lineage>
</organism>
<protein>
    <recommendedName>
        <fullName evidence="4">phosphoserine phosphatase</fullName>
        <ecNumber evidence="4">3.1.3.3</ecNumber>
    </recommendedName>
    <alternativeName>
        <fullName evidence="10">O-phosphoserine phosphohydrolase</fullName>
    </alternativeName>
</protein>
<evidence type="ECO:0000256" key="7">
    <source>
        <dbReference type="ARBA" id="ARBA00022801"/>
    </source>
</evidence>
<dbReference type="OrthoDB" id="9792539at2"/>
<dbReference type="SFLD" id="SFLDG01136">
    <property type="entry name" value="C1.6:_Phosphoserine_Phosphatas"/>
    <property type="match status" value="1"/>
</dbReference>
<accession>A0A4Q2KYI1</accession>
<comment type="caution">
    <text evidence="15">The sequence shown here is derived from an EMBL/GenBank/DDBJ whole genome shotgun (WGS) entry which is preliminary data.</text>
</comment>
<dbReference type="InterPro" id="IPR004469">
    <property type="entry name" value="PSP"/>
</dbReference>
<feature type="compositionally biased region" description="Basic residues" evidence="14">
    <location>
        <begin position="91"/>
        <end position="115"/>
    </location>
</feature>
<name>A0A4Q2KYI1_9MICO</name>
<evidence type="ECO:0000256" key="12">
    <source>
        <dbReference type="ARBA" id="ARBA00048523"/>
    </source>
</evidence>
<evidence type="ECO:0000256" key="5">
    <source>
        <dbReference type="ARBA" id="ARBA00022605"/>
    </source>
</evidence>
<evidence type="ECO:0000256" key="9">
    <source>
        <dbReference type="ARBA" id="ARBA00023299"/>
    </source>
</evidence>
<dbReference type="AlphaFoldDB" id="A0A4Q2KYI1"/>
<keyword evidence="5" id="KW-0028">Amino-acid biosynthesis</keyword>
<evidence type="ECO:0000313" key="15">
    <source>
        <dbReference type="EMBL" id="RXZ70714.1"/>
    </source>
</evidence>
<proteinExistence type="inferred from homology"/>
<dbReference type="SUPFAM" id="SSF56784">
    <property type="entry name" value="HAD-like"/>
    <property type="match status" value="1"/>
</dbReference>
<comment type="catalytic activity">
    <reaction evidence="11">
        <text>O-phospho-L-serine + H2O = L-serine + phosphate</text>
        <dbReference type="Rhea" id="RHEA:21208"/>
        <dbReference type="ChEBI" id="CHEBI:15377"/>
        <dbReference type="ChEBI" id="CHEBI:33384"/>
        <dbReference type="ChEBI" id="CHEBI:43474"/>
        <dbReference type="ChEBI" id="CHEBI:57524"/>
        <dbReference type="EC" id="3.1.3.3"/>
    </reaction>
</comment>
<dbReference type="PANTHER" id="PTHR43344">
    <property type="entry name" value="PHOSPHOSERINE PHOSPHATASE"/>
    <property type="match status" value="1"/>
</dbReference>
<dbReference type="UniPathway" id="UPA00135">
    <property type="reaction ID" value="UER00198"/>
</dbReference>
<comment type="catalytic activity">
    <reaction evidence="12">
        <text>O-phospho-D-serine + H2O = D-serine + phosphate</text>
        <dbReference type="Rhea" id="RHEA:24873"/>
        <dbReference type="ChEBI" id="CHEBI:15377"/>
        <dbReference type="ChEBI" id="CHEBI:35247"/>
        <dbReference type="ChEBI" id="CHEBI:43474"/>
        <dbReference type="ChEBI" id="CHEBI:58680"/>
        <dbReference type="EC" id="3.1.3.3"/>
    </reaction>
</comment>
<keyword evidence="8" id="KW-0460">Magnesium</keyword>
<evidence type="ECO:0000256" key="13">
    <source>
        <dbReference type="PIRSR" id="PIRSR604469-1"/>
    </source>
</evidence>
<keyword evidence="9" id="KW-0718">Serine biosynthesis</keyword>
<comment type="similarity">
    <text evidence="3">Belongs to the HAD-like hydrolase superfamily. SerB family.</text>
</comment>
<dbReference type="InterPro" id="IPR050582">
    <property type="entry name" value="HAD-like_SerB"/>
</dbReference>
<keyword evidence="6" id="KW-0479">Metal-binding</keyword>
<evidence type="ECO:0000256" key="6">
    <source>
        <dbReference type="ARBA" id="ARBA00022723"/>
    </source>
</evidence>
<gene>
    <name evidence="15" type="primary">serB</name>
    <name evidence="15" type="ORF">ESP51_09260</name>
</gene>
<evidence type="ECO:0000256" key="1">
    <source>
        <dbReference type="ARBA" id="ARBA00001946"/>
    </source>
</evidence>
<dbReference type="EC" id="3.1.3.3" evidence="4"/>
<dbReference type="Proteomes" id="UP000293865">
    <property type="component" value="Unassembled WGS sequence"/>
</dbReference>